<proteinExistence type="predicted"/>
<evidence type="ECO:0000313" key="2">
    <source>
        <dbReference type="EMBL" id="MBW9092239.1"/>
    </source>
</evidence>
<organism evidence="2 3">
    <name type="scientific">Microbacterium jejuense</name>
    <dbReference type="NCBI Taxonomy" id="1263637"/>
    <lineage>
        <taxon>Bacteria</taxon>
        <taxon>Bacillati</taxon>
        <taxon>Actinomycetota</taxon>
        <taxon>Actinomycetes</taxon>
        <taxon>Micrococcales</taxon>
        <taxon>Microbacteriaceae</taxon>
        <taxon>Microbacterium</taxon>
    </lineage>
</organism>
<gene>
    <name evidence="2" type="ORF">JNB62_00920</name>
</gene>
<evidence type="ECO:0000256" key="1">
    <source>
        <dbReference type="SAM" id="MobiDB-lite"/>
    </source>
</evidence>
<dbReference type="Proteomes" id="UP001196843">
    <property type="component" value="Unassembled WGS sequence"/>
</dbReference>
<accession>A0ABS7HH98</accession>
<dbReference type="EMBL" id="JAEUAW010000001">
    <property type="protein sequence ID" value="MBW9092239.1"/>
    <property type="molecule type" value="Genomic_DNA"/>
</dbReference>
<evidence type="ECO:0000313" key="3">
    <source>
        <dbReference type="Proteomes" id="UP001196843"/>
    </source>
</evidence>
<reference evidence="2 3" key="1">
    <citation type="journal article" date="2021" name="MBio">
        <title>Poor Competitiveness of Bradyrhizobium in Pigeon Pea Root Colonization in Indian Soils.</title>
        <authorList>
            <person name="Chalasani D."/>
            <person name="Basu A."/>
            <person name="Pullabhotla S.V.S.R.N."/>
            <person name="Jorrin B."/>
            <person name="Neal A.L."/>
            <person name="Poole P.S."/>
            <person name="Podile A.R."/>
            <person name="Tkacz A."/>
        </authorList>
    </citation>
    <scope>NUCLEOTIDE SEQUENCE [LARGE SCALE GENOMIC DNA]</scope>
    <source>
        <strain evidence="2 3">HU14</strain>
    </source>
</reference>
<name>A0ABS7HH98_9MICO</name>
<keyword evidence="3" id="KW-1185">Reference proteome</keyword>
<evidence type="ECO:0008006" key="4">
    <source>
        <dbReference type="Google" id="ProtNLM"/>
    </source>
</evidence>
<protein>
    <recommendedName>
        <fullName evidence="4">MatE family transporter</fullName>
    </recommendedName>
</protein>
<dbReference type="RefSeq" id="WP_220298997.1">
    <property type="nucleotide sequence ID" value="NZ_JAEUAW010000001.1"/>
</dbReference>
<feature type="region of interest" description="Disordered" evidence="1">
    <location>
        <begin position="1"/>
        <end position="78"/>
    </location>
</feature>
<comment type="caution">
    <text evidence="2">The sequence shown here is derived from an EMBL/GenBank/DDBJ whole genome shotgun (WGS) entry which is preliminary data.</text>
</comment>
<sequence length="78" mass="8223">MRRDGSENGSLPEGVINADPAGGWEAVDDQESRERNIDADPGLLTDAALQPDDPVEGEAARQGADPDLVAPDERGEQP</sequence>